<protein>
    <recommendedName>
        <fullName evidence="1">Diphthamide synthase domain-containing protein</fullName>
    </recommendedName>
</protein>
<dbReference type="KEGG" id="ajp:AMJAP_2086"/>
<dbReference type="CDD" id="cd01994">
    <property type="entry name" value="AANH_PF0828-like"/>
    <property type="match status" value="1"/>
</dbReference>
<dbReference type="InterPro" id="IPR002761">
    <property type="entry name" value="Diphthami_syn_dom"/>
</dbReference>
<gene>
    <name evidence="2" type="ORF">AMJAP_2086</name>
</gene>
<feature type="domain" description="Diphthamide synthase" evidence="1">
    <location>
        <begin position="10"/>
        <end position="221"/>
    </location>
</feature>
<evidence type="ECO:0000313" key="3">
    <source>
        <dbReference type="Proteomes" id="UP000595663"/>
    </source>
</evidence>
<dbReference type="EMBL" id="AP014545">
    <property type="protein sequence ID" value="BBB26677.1"/>
    <property type="molecule type" value="Genomic_DNA"/>
</dbReference>
<proteinExistence type="predicted"/>
<keyword evidence="3" id="KW-1185">Reference proteome</keyword>
<dbReference type="Gene3D" id="3.40.50.620">
    <property type="entry name" value="HUPs"/>
    <property type="match status" value="1"/>
</dbReference>
<dbReference type="SUPFAM" id="SSF52402">
    <property type="entry name" value="Adenine nucleotide alpha hydrolases-like"/>
    <property type="match status" value="1"/>
</dbReference>
<accession>A0A7R6PAZ9</accession>
<evidence type="ECO:0000259" key="1">
    <source>
        <dbReference type="Pfam" id="PF01902"/>
    </source>
</evidence>
<sequence length="246" mass="27783">MKFKFSLMKKTLMSWSSGKDSAWALYQLQRDPTIELMGLVCTINEEFDRVAMHGVRVELLKAQASSIGLPLEILALPNPCSHKDYEQIMGDFVARIKEDGIECMAFGDLYLEDIRAYREEAMAGSGITPIFPLWNIPTKQLSREMLDNGLRTVITCIDPKQVPVELAGREYDHAFLDELADSVDPCGENGEFHSFVFDGPMFRNKIEITVGEIVERDNFIFADLLPDNTVASQPIETISRTYSDET</sequence>
<name>A0A7R6PAZ9_9GAMM</name>
<dbReference type="Gene3D" id="3.90.1490.10">
    <property type="entry name" value="putative n-type atp pyrophosphatase, domain 2"/>
    <property type="match status" value="1"/>
</dbReference>
<organism evidence="2 3">
    <name type="scientific">Amphritea japonica ATCC BAA-1530</name>
    <dbReference type="NCBI Taxonomy" id="1278309"/>
    <lineage>
        <taxon>Bacteria</taxon>
        <taxon>Pseudomonadati</taxon>
        <taxon>Pseudomonadota</taxon>
        <taxon>Gammaproteobacteria</taxon>
        <taxon>Oceanospirillales</taxon>
        <taxon>Oceanospirillaceae</taxon>
        <taxon>Amphritea</taxon>
    </lineage>
</organism>
<dbReference type="AlphaFoldDB" id="A0A7R6PAZ9"/>
<reference evidence="2 3" key="1">
    <citation type="journal article" date="2008" name="Int. J. Syst. Evol. Microbiol.">
        <title>Amphritea japonica sp. nov. and Amphritea balenae sp. nov., isolated from the sediment adjacent to sperm whale carcasses off Kagoshima, Japan.</title>
        <authorList>
            <person name="Miyazaki M."/>
            <person name="Nogi Y."/>
            <person name="Fujiwara Y."/>
            <person name="Kawato M."/>
            <person name="Nagahama T."/>
            <person name="Kubokawa K."/>
            <person name="Horikoshi K."/>
        </authorList>
    </citation>
    <scope>NUCLEOTIDE SEQUENCE [LARGE SCALE GENOMIC DNA]</scope>
    <source>
        <strain evidence="2 3">ATCC BAA-1530</strain>
    </source>
</reference>
<evidence type="ECO:0000313" key="2">
    <source>
        <dbReference type="EMBL" id="BBB26677.1"/>
    </source>
</evidence>
<dbReference type="Pfam" id="PF01902">
    <property type="entry name" value="Diphthami_syn_2"/>
    <property type="match status" value="1"/>
</dbReference>
<dbReference type="InterPro" id="IPR014729">
    <property type="entry name" value="Rossmann-like_a/b/a_fold"/>
</dbReference>
<dbReference type="Proteomes" id="UP000595663">
    <property type="component" value="Chromosome"/>
</dbReference>